<evidence type="ECO:0000313" key="2">
    <source>
        <dbReference type="Proteomes" id="UP000529795"/>
    </source>
</evidence>
<protein>
    <submittedName>
        <fullName evidence="1">Uncharacterized protein</fullName>
    </submittedName>
</protein>
<comment type="caution">
    <text evidence="1">The sequence shown here is derived from an EMBL/GenBank/DDBJ whole genome shotgun (WGS) entry which is preliminary data.</text>
</comment>
<organism evidence="1 2">
    <name type="scientific">Sphingomonas jinjuensis</name>
    <dbReference type="NCBI Taxonomy" id="535907"/>
    <lineage>
        <taxon>Bacteria</taxon>
        <taxon>Pseudomonadati</taxon>
        <taxon>Pseudomonadota</taxon>
        <taxon>Alphaproteobacteria</taxon>
        <taxon>Sphingomonadales</taxon>
        <taxon>Sphingomonadaceae</taxon>
        <taxon>Sphingomonas</taxon>
    </lineage>
</organism>
<evidence type="ECO:0000313" key="1">
    <source>
        <dbReference type="EMBL" id="MBB4153724.1"/>
    </source>
</evidence>
<name>A0A840FD92_9SPHN</name>
<sequence>MSVTDRATRRRALVPFGLKDITVRSSLLLLLTSVLPPSLSAAQQAGIATSPVAAAATPVRFDDVAVIFDQPSANPGV</sequence>
<gene>
    <name evidence="1" type="ORF">GGQ80_001630</name>
</gene>
<accession>A0A840FD92</accession>
<reference evidence="1 2" key="1">
    <citation type="submission" date="2020-08" db="EMBL/GenBank/DDBJ databases">
        <title>Genomic Encyclopedia of Type Strains, Phase IV (KMG-IV): sequencing the most valuable type-strain genomes for metagenomic binning, comparative biology and taxonomic classification.</title>
        <authorList>
            <person name="Goeker M."/>
        </authorList>
    </citation>
    <scope>NUCLEOTIDE SEQUENCE [LARGE SCALE GENOMIC DNA]</scope>
    <source>
        <strain evidence="1 2">YC6723</strain>
    </source>
</reference>
<dbReference type="Proteomes" id="UP000529795">
    <property type="component" value="Unassembled WGS sequence"/>
</dbReference>
<proteinExistence type="predicted"/>
<keyword evidence="2" id="KW-1185">Reference proteome</keyword>
<dbReference type="RefSeq" id="WP_221364272.1">
    <property type="nucleotide sequence ID" value="NZ_JACIEV010000004.1"/>
</dbReference>
<dbReference type="AlphaFoldDB" id="A0A840FD92"/>
<dbReference type="EMBL" id="JACIEV010000004">
    <property type="protein sequence ID" value="MBB4153724.1"/>
    <property type="molecule type" value="Genomic_DNA"/>
</dbReference>